<proteinExistence type="predicted"/>
<keyword evidence="4 5" id="KW-0472">Membrane</keyword>
<dbReference type="AlphaFoldDB" id="A0AA36M939"/>
<evidence type="ECO:0000259" key="6">
    <source>
        <dbReference type="Pfam" id="PF24413"/>
    </source>
</evidence>
<reference evidence="7" key="1">
    <citation type="submission" date="2023-07" db="EMBL/GenBank/DDBJ databases">
        <authorList>
            <consortium name="CYATHOMIX"/>
        </authorList>
    </citation>
    <scope>NUCLEOTIDE SEQUENCE</scope>
    <source>
        <strain evidence="7">N/A</strain>
    </source>
</reference>
<keyword evidence="8" id="KW-1185">Reference proteome</keyword>
<dbReference type="Proteomes" id="UP001176961">
    <property type="component" value="Unassembled WGS sequence"/>
</dbReference>
<evidence type="ECO:0000256" key="2">
    <source>
        <dbReference type="ARBA" id="ARBA00022692"/>
    </source>
</evidence>
<evidence type="ECO:0000313" key="8">
    <source>
        <dbReference type="Proteomes" id="UP001176961"/>
    </source>
</evidence>
<gene>
    <name evidence="7" type="ORF">CYNAS_LOCUS16007</name>
</gene>
<protein>
    <recommendedName>
        <fullName evidence="6">W02B3.4-like N-terminal domain-containing protein</fullName>
    </recommendedName>
</protein>
<dbReference type="Pfam" id="PF24413">
    <property type="entry name" value="W02B3_4_N"/>
    <property type="match status" value="1"/>
</dbReference>
<accession>A0AA36M939</accession>
<dbReference type="PANTHER" id="PTHR15407">
    <property type="entry name" value="FUKUTIN-RELATED"/>
    <property type="match status" value="1"/>
</dbReference>
<evidence type="ECO:0000256" key="3">
    <source>
        <dbReference type="ARBA" id="ARBA00022989"/>
    </source>
</evidence>
<comment type="caution">
    <text evidence="7">The sequence shown here is derived from an EMBL/GenBank/DDBJ whole genome shotgun (WGS) entry which is preliminary data.</text>
</comment>
<dbReference type="InterPro" id="IPR009644">
    <property type="entry name" value="FKTN/MNN4/W02B3.4-1"/>
</dbReference>
<sequence>MKPRRSGAVFAGIILASIIFVYLKLHQHEWMRSSSLTFSQIFSTPLDLRQEKISVLTLLDSIIPSFPAILIDTRLLIALYKGYSTSKRKIKLAVDIKYINHIDGSELQTYDIFYYDNQTNNNYILIYDNHARIIPSASDVITHASFVSFNVFPFLAGGSLLGWYRECNIIPHTMDVDFAAPINEYRPALLEHLQSNQSELFLKRKLGTLNNSLEFTLLPAGRNAPLMDVFWLYTIANESWVAGLASDAKKYKYSYPRISKICAGDLLGHIFWVPCNTQTVIEKEYGPEWKRDHSTNNFSWYSSHFNVVENGRWTMDEMEEVYHSY</sequence>
<dbReference type="InterPro" id="IPR057641">
    <property type="entry name" value="W02B3_4_N"/>
</dbReference>
<dbReference type="EMBL" id="CATQJL010000305">
    <property type="protein sequence ID" value="CAJ0604024.1"/>
    <property type="molecule type" value="Genomic_DNA"/>
</dbReference>
<evidence type="ECO:0000256" key="4">
    <source>
        <dbReference type="ARBA" id="ARBA00023136"/>
    </source>
</evidence>
<comment type="subcellular location">
    <subcellularLocation>
        <location evidence="1">Membrane</location>
        <topology evidence="1">Single-pass membrane protein</topology>
    </subcellularLocation>
</comment>
<feature type="transmembrane region" description="Helical" evidence="5">
    <location>
        <begin position="7"/>
        <end position="25"/>
    </location>
</feature>
<name>A0AA36M939_CYLNA</name>
<keyword evidence="2 5" id="KW-0812">Transmembrane</keyword>
<evidence type="ECO:0000256" key="1">
    <source>
        <dbReference type="ARBA" id="ARBA00004167"/>
    </source>
</evidence>
<organism evidence="7 8">
    <name type="scientific">Cylicocyclus nassatus</name>
    <name type="common">Nematode worm</name>
    <dbReference type="NCBI Taxonomy" id="53992"/>
    <lineage>
        <taxon>Eukaryota</taxon>
        <taxon>Metazoa</taxon>
        <taxon>Ecdysozoa</taxon>
        <taxon>Nematoda</taxon>
        <taxon>Chromadorea</taxon>
        <taxon>Rhabditida</taxon>
        <taxon>Rhabditina</taxon>
        <taxon>Rhabditomorpha</taxon>
        <taxon>Strongyloidea</taxon>
        <taxon>Strongylidae</taxon>
        <taxon>Cylicocyclus</taxon>
    </lineage>
</organism>
<keyword evidence="3 5" id="KW-1133">Transmembrane helix</keyword>
<dbReference type="GO" id="GO:0016020">
    <property type="term" value="C:membrane"/>
    <property type="evidence" value="ECO:0007669"/>
    <property type="project" value="UniProtKB-SubCell"/>
</dbReference>
<feature type="domain" description="W02B3.4-like N-terminal" evidence="6">
    <location>
        <begin position="57"/>
        <end position="140"/>
    </location>
</feature>
<evidence type="ECO:0000256" key="5">
    <source>
        <dbReference type="SAM" id="Phobius"/>
    </source>
</evidence>
<evidence type="ECO:0000313" key="7">
    <source>
        <dbReference type="EMBL" id="CAJ0604024.1"/>
    </source>
</evidence>
<dbReference type="PANTHER" id="PTHR15407:SF28">
    <property type="entry name" value="RIBITOL-5-PHOSPHATE TRANSFERASE FKTN"/>
    <property type="match status" value="1"/>
</dbReference>